<gene>
    <name evidence="7" type="primary">100119193</name>
</gene>
<dbReference type="OrthoDB" id="1875751at2759"/>
<dbReference type="Gene3D" id="3.30.70.330">
    <property type="match status" value="2"/>
</dbReference>
<name>A0A7M7H8J1_NASVI</name>
<dbReference type="PANTHER" id="PTHR48033:SF10">
    <property type="entry name" value="RNA-BINDING PROTEIN SQUID"/>
    <property type="match status" value="1"/>
</dbReference>
<dbReference type="InterPro" id="IPR012677">
    <property type="entry name" value="Nucleotide-bd_a/b_plait_sf"/>
</dbReference>
<evidence type="ECO:0000313" key="7">
    <source>
        <dbReference type="EnsemblMetazoa" id="XP_008202616"/>
    </source>
</evidence>
<dbReference type="InterPro" id="IPR035979">
    <property type="entry name" value="RBD_domain_sf"/>
</dbReference>
<reference evidence="7" key="1">
    <citation type="submission" date="2021-01" db="UniProtKB">
        <authorList>
            <consortium name="EnsemblMetazoa"/>
        </authorList>
    </citation>
    <scope>IDENTIFICATION</scope>
</reference>
<feature type="compositionally biased region" description="Low complexity" evidence="5">
    <location>
        <begin position="92"/>
        <end position="144"/>
    </location>
</feature>
<keyword evidence="3" id="KW-0539">Nucleus</keyword>
<dbReference type="SUPFAM" id="SSF54928">
    <property type="entry name" value="RNA-binding domain, RBD"/>
    <property type="match status" value="2"/>
</dbReference>
<dbReference type="Proteomes" id="UP000002358">
    <property type="component" value="Chromosome 1"/>
</dbReference>
<dbReference type="SMART" id="SM00360">
    <property type="entry name" value="RRM"/>
    <property type="match status" value="2"/>
</dbReference>
<dbReference type="PROSITE" id="PS50102">
    <property type="entry name" value="RRM"/>
    <property type="match status" value="2"/>
</dbReference>
<dbReference type="GO" id="GO:0003723">
    <property type="term" value="F:RNA binding"/>
    <property type="evidence" value="ECO:0007669"/>
    <property type="project" value="UniProtKB-UniRule"/>
</dbReference>
<feature type="domain" description="RRM" evidence="6">
    <location>
        <begin position="237"/>
        <end position="319"/>
    </location>
</feature>
<feature type="domain" description="RRM" evidence="6">
    <location>
        <begin position="155"/>
        <end position="230"/>
    </location>
</feature>
<evidence type="ECO:0000259" key="6">
    <source>
        <dbReference type="PROSITE" id="PS50102"/>
    </source>
</evidence>
<feature type="region of interest" description="Disordered" evidence="5">
    <location>
        <begin position="372"/>
        <end position="392"/>
    </location>
</feature>
<feature type="region of interest" description="Disordered" evidence="5">
    <location>
        <begin position="24"/>
        <end position="77"/>
    </location>
</feature>
<dbReference type="InterPro" id="IPR000504">
    <property type="entry name" value="RRM_dom"/>
</dbReference>
<dbReference type="InParanoid" id="A0A7M7H8J1"/>
<accession>A0A7M7H8J1</accession>
<dbReference type="SMR" id="A0A7M7H8J1"/>
<evidence type="ECO:0000256" key="1">
    <source>
        <dbReference type="ARBA" id="ARBA00004123"/>
    </source>
</evidence>
<evidence type="ECO:0000313" key="8">
    <source>
        <dbReference type="Proteomes" id="UP000002358"/>
    </source>
</evidence>
<organism evidence="7 8">
    <name type="scientific">Nasonia vitripennis</name>
    <name type="common">Parasitic wasp</name>
    <dbReference type="NCBI Taxonomy" id="7425"/>
    <lineage>
        <taxon>Eukaryota</taxon>
        <taxon>Metazoa</taxon>
        <taxon>Ecdysozoa</taxon>
        <taxon>Arthropoda</taxon>
        <taxon>Hexapoda</taxon>
        <taxon>Insecta</taxon>
        <taxon>Pterygota</taxon>
        <taxon>Neoptera</taxon>
        <taxon>Endopterygota</taxon>
        <taxon>Hymenoptera</taxon>
        <taxon>Apocrita</taxon>
        <taxon>Proctotrupomorpha</taxon>
        <taxon>Chalcidoidea</taxon>
        <taxon>Pteromalidae</taxon>
        <taxon>Pteromalinae</taxon>
        <taxon>Nasonia</taxon>
    </lineage>
</organism>
<protein>
    <recommendedName>
        <fullName evidence="6">RRM domain-containing protein</fullName>
    </recommendedName>
</protein>
<evidence type="ECO:0000256" key="4">
    <source>
        <dbReference type="PROSITE-ProRule" id="PRU00176"/>
    </source>
</evidence>
<keyword evidence="8" id="KW-1185">Reference proteome</keyword>
<sequence length="392" mass="43325">MFRHAAAGEDGGAQLLGSLPRVSPLPSFLPQQPIPLGEQQPLSRGALGPSLHRRTHCCSSSSKYCTVDGSRAPTRHTRTRTAMADGYQNQENAAQPSEATANAAAENKQQTQQNQSQQQDAAQQDGKSEQGQQQQPAEGNKQQATAGIPGKDDERKLFVGGLTRNTTEAELKAYFGKFGEIESVSIKMDPYTGVSRGFAFMVFQNPKAIDKLLASGDHYVNKRKVDPKRVSKKAQHGKIFVGGLTPDITDEDIKTYFGQYGTIVEVQAPFDKTKNQRRSYCFVTFDSKDVVYKLLKTPKQVINGKEIDVKKVKVNQDQRQGFWGPQYGGYGYGGGYGGYIPEYANGYGGYDDMYANYDYSGYDGYENMGYAMPGKPRNGPQGPRQFQRHQPY</sequence>
<dbReference type="Pfam" id="PF00076">
    <property type="entry name" value="RRM_1"/>
    <property type="match status" value="2"/>
</dbReference>
<dbReference type="GO" id="GO:0010468">
    <property type="term" value="P:regulation of gene expression"/>
    <property type="evidence" value="ECO:0007669"/>
    <property type="project" value="TreeGrafter"/>
</dbReference>
<dbReference type="EnsemblMetazoa" id="XM_008204395">
    <property type="protein sequence ID" value="XP_008202617"/>
    <property type="gene ID" value="LOC100119193"/>
</dbReference>
<dbReference type="GO" id="GO:0005654">
    <property type="term" value="C:nucleoplasm"/>
    <property type="evidence" value="ECO:0007669"/>
    <property type="project" value="TreeGrafter"/>
</dbReference>
<dbReference type="EnsemblMetazoa" id="XM_008204396">
    <property type="protein sequence ID" value="XP_008202618"/>
    <property type="gene ID" value="LOC100119193"/>
</dbReference>
<dbReference type="GO" id="GO:0000785">
    <property type="term" value="C:chromatin"/>
    <property type="evidence" value="ECO:0007669"/>
    <property type="project" value="TreeGrafter"/>
</dbReference>
<proteinExistence type="predicted"/>
<dbReference type="CDD" id="cd12329">
    <property type="entry name" value="RRM2_hnRNPD_like"/>
    <property type="match status" value="1"/>
</dbReference>
<evidence type="ECO:0000256" key="5">
    <source>
        <dbReference type="SAM" id="MobiDB-lite"/>
    </source>
</evidence>
<comment type="subcellular location">
    <subcellularLocation>
        <location evidence="1">Nucleus</location>
    </subcellularLocation>
</comment>
<dbReference type="EnsemblMetazoa" id="XM_008204394">
    <property type="protein sequence ID" value="XP_008202616"/>
    <property type="gene ID" value="LOC100119193"/>
</dbReference>
<feature type="region of interest" description="Disordered" evidence="5">
    <location>
        <begin position="92"/>
        <end position="154"/>
    </location>
</feature>
<evidence type="ECO:0000256" key="3">
    <source>
        <dbReference type="ARBA" id="ARBA00023242"/>
    </source>
</evidence>
<evidence type="ECO:0000256" key="2">
    <source>
        <dbReference type="ARBA" id="ARBA00022884"/>
    </source>
</evidence>
<dbReference type="AlphaFoldDB" id="A0A7M7H8J1"/>
<keyword evidence="2 4" id="KW-0694">RNA-binding</keyword>
<dbReference type="PANTHER" id="PTHR48033">
    <property type="entry name" value="RNA-BINDING (RRM/RBD/RNP MOTIFS) FAMILY PROTEIN"/>
    <property type="match status" value="1"/>
</dbReference>